<proteinExistence type="predicted"/>
<dbReference type="InterPro" id="IPR035810">
    <property type="entry name" value="PEBP_euk"/>
</dbReference>
<reference evidence="1 2" key="1">
    <citation type="submission" date="2024-05" db="EMBL/GenBank/DDBJ databases">
        <authorList>
            <person name="Wallberg A."/>
        </authorList>
    </citation>
    <scope>NUCLEOTIDE SEQUENCE [LARGE SCALE GENOMIC DNA]</scope>
</reference>
<evidence type="ECO:0000313" key="1">
    <source>
        <dbReference type="EMBL" id="CAL4120807.1"/>
    </source>
</evidence>
<dbReference type="Gene3D" id="3.90.280.10">
    <property type="entry name" value="PEBP-like"/>
    <property type="match status" value="1"/>
</dbReference>
<dbReference type="CDD" id="cd00866">
    <property type="entry name" value="PEBP_euk"/>
    <property type="match status" value="1"/>
</dbReference>
<organism evidence="1 2">
    <name type="scientific">Meganyctiphanes norvegica</name>
    <name type="common">Northern krill</name>
    <name type="synonym">Thysanopoda norvegica</name>
    <dbReference type="NCBI Taxonomy" id="48144"/>
    <lineage>
        <taxon>Eukaryota</taxon>
        <taxon>Metazoa</taxon>
        <taxon>Ecdysozoa</taxon>
        <taxon>Arthropoda</taxon>
        <taxon>Crustacea</taxon>
        <taxon>Multicrustacea</taxon>
        <taxon>Malacostraca</taxon>
        <taxon>Eumalacostraca</taxon>
        <taxon>Eucarida</taxon>
        <taxon>Euphausiacea</taxon>
        <taxon>Euphausiidae</taxon>
        <taxon>Meganyctiphanes</taxon>
    </lineage>
</organism>
<gene>
    <name evidence="1" type="ORF">MNOR_LOCUS22121</name>
</gene>
<dbReference type="Pfam" id="PF01161">
    <property type="entry name" value="PBP"/>
    <property type="match status" value="1"/>
</dbReference>
<dbReference type="PANTHER" id="PTHR11362:SF82">
    <property type="entry name" value="PHOSPHATIDYLETHANOLAMINE-BINDING PROTEIN 4"/>
    <property type="match status" value="1"/>
</dbReference>
<dbReference type="SUPFAM" id="SSF49777">
    <property type="entry name" value="PEBP-like"/>
    <property type="match status" value="1"/>
</dbReference>
<feature type="non-terminal residue" evidence="1">
    <location>
        <position position="1"/>
    </location>
</feature>
<evidence type="ECO:0000313" key="2">
    <source>
        <dbReference type="Proteomes" id="UP001497623"/>
    </source>
</evidence>
<dbReference type="AlphaFoldDB" id="A0AAV2RBV5"/>
<dbReference type="Proteomes" id="UP001497623">
    <property type="component" value="Unassembled WGS sequence"/>
</dbReference>
<dbReference type="InterPro" id="IPR036610">
    <property type="entry name" value="PEBP-like_sf"/>
</dbReference>
<keyword evidence="2" id="KW-1185">Reference proteome</keyword>
<sequence>FRRNVTMITNVNTMLKMSSFLLPMMLEQEVVPDVIDHVPEDAIEITYGRLDENNLIDVKFGNVLIPSEAENPPTSVSWPTNPGKFYTFIMIDPDVPTRNFPVFREYLHCLVVNIPGNKVTDGETLAEYIGPAPPAHTGFHRYVFLVYCQTRGEIDFDVERLSRAASYGRSNFKSQEFAETWSLDLVAGNFFLAECEGLFSG</sequence>
<name>A0AAV2RBV5_MEGNR</name>
<protein>
    <recommendedName>
        <fullName evidence="3">Phosphatidylethanolamine-binding protein</fullName>
    </recommendedName>
</protein>
<accession>A0AAV2RBV5</accession>
<dbReference type="EMBL" id="CAXKWB010018360">
    <property type="protein sequence ID" value="CAL4120807.1"/>
    <property type="molecule type" value="Genomic_DNA"/>
</dbReference>
<comment type="caution">
    <text evidence="1">The sequence shown here is derived from an EMBL/GenBank/DDBJ whole genome shotgun (WGS) entry which is preliminary data.</text>
</comment>
<evidence type="ECO:0008006" key="3">
    <source>
        <dbReference type="Google" id="ProtNLM"/>
    </source>
</evidence>
<dbReference type="InterPro" id="IPR008914">
    <property type="entry name" value="PEBP"/>
</dbReference>
<dbReference type="PANTHER" id="PTHR11362">
    <property type="entry name" value="PHOSPHATIDYLETHANOLAMINE-BINDING PROTEIN"/>
    <property type="match status" value="1"/>
</dbReference>